<name>A0A1F5VV76_9BACT</name>
<protein>
    <recommendedName>
        <fullName evidence="1">Polymerase beta nucleotidyltransferase domain-containing protein</fullName>
    </recommendedName>
</protein>
<proteinExistence type="predicted"/>
<dbReference type="PANTHER" id="PTHR43449:SF3">
    <property type="entry name" value="POLYMERASE NUCLEOTIDYL TRANSFERASE DOMAIN-CONTAINING PROTEIN"/>
    <property type="match status" value="1"/>
</dbReference>
<dbReference type="Gene3D" id="3.30.460.10">
    <property type="entry name" value="Beta Polymerase, domain 2"/>
    <property type="match status" value="1"/>
</dbReference>
<sequence>MMKLGVEKIILFGSLSSGNIHRSSDIDIIVIKKTQKRFLDRLEEFYQILNPSVGFDLLIYSPQEFNAMKKNNQFITSALKSGKIIYEK</sequence>
<accession>A0A1F5VV76</accession>
<evidence type="ECO:0000259" key="1">
    <source>
        <dbReference type="Pfam" id="PF18765"/>
    </source>
</evidence>
<evidence type="ECO:0000313" key="2">
    <source>
        <dbReference type="EMBL" id="OGF67316.1"/>
    </source>
</evidence>
<feature type="domain" description="Polymerase beta nucleotidyltransferase" evidence="1">
    <location>
        <begin position="5"/>
        <end position="88"/>
    </location>
</feature>
<dbReference type="SUPFAM" id="SSF81301">
    <property type="entry name" value="Nucleotidyltransferase"/>
    <property type="match status" value="1"/>
</dbReference>
<gene>
    <name evidence="2" type="ORF">A2Y62_15930</name>
</gene>
<dbReference type="EMBL" id="MFGW01000062">
    <property type="protein sequence ID" value="OGF67316.1"/>
    <property type="molecule type" value="Genomic_DNA"/>
</dbReference>
<comment type="caution">
    <text evidence="2">The sequence shown here is derived from an EMBL/GenBank/DDBJ whole genome shotgun (WGS) entry which is preliminary data.</text>
</comment>
<dbReference type="Pfam" id="PF18765">
    <property type="entry name" value="Polbeta"/>
    <property type="match status" value="1"/>
</dbReference>
<dbReference type="AlphaFoldDB" id="A0A1F5VV76"/>
<dbReference type="Proteomes" id="UP000178943">
    <property type="component" value="Unassembled WGS sequence"/>
</dbReference>
<evidence type="ECO:0000313" key="3">
    <source>
        <dbReference type="Proteomes" id="UP000178943"/>
    </source>
</evidence>
<dbReference type="InterPro" id="IPR041633">
    <property type="entry name" value="Polbeta"/>
</dbReference>
<dbReference type="InterPro" id="IPR043519">
    <property type="entry name" value="NT_sf"/>
</dbReference>
<dbReference type="PANTHER" id="PTHR43449">
    <property type="entry name" value="NUCLEOTIDYLTRANSFERASE"/>
    <property type="match status" value="1"/>
</dbReference>
<organism evidence="2 3">
    <name type="scientific">Candidatus Fischerbacteria bacterium RBG_13_37_8</name>
    <dbReference type="NCBI Taxonomy" id="1817863"/>
    <lineage>
        <taxon>Bacteria</taxon>
        <taxon>Candidatus Fischeribacteriota</taxon>
    </lineage>
</organism>
<dbReference type="STRING" id="1817863.A2Y62_15930"/>
<reference evidence="2 3" key="1">
    <citation type="journal article" date="2016" name="Nat. Commun.">
        <title>Thousands of microbial genomes shed light on interconnected biogeochemical processes in an aquifer system.</title>
        <authorList>
            <person name="Anantharaman K."/>
            <person name="Brown C.T."/>
            <person name="Hug L.A."/>
            <person name="Sharon I."/>
            <person name="Castelle C.J."/>
            <person name="Probst A.J."/>
            <person name="Thomas B.C."/>
            <person name="Singh A."/>
            <person name="Wilkins M.J."/>
            <person name="Karaoz U."/>
            <person name="Brodie E.L."/>
            <person name="Williams K.H."/>
            <person name="Hubbard S.S."/>
            <person name="Banfield J.F."/>
        </authorList>
    </citation>
    <scope>NUCLEOTIDE SEQUENCE [LARGE SCALE GENOMIC DNA]</scope>
</reference>
<dbReference type="CDD" id="cd05403">
    <property type="entry name" value="NT_KNTase_like"/>
    <property type="match status" value="1"/>
</dbReference>